<evidence type="ECO:0000313" key="1">
    <source>
        <dbReference type="Ensembl" id="ENSOARP00020039647.1"/>
    </source>
</evidence>
<reference evidence="1" key="2">
    <citation type="submission" date="2025-08" db="UniProtKB">
        <authorList>
            <consortium name="Ensembl"/>
        </authorList>
    </citation>
    <scope>IDENTIFICATION</scope>
</reference>
<reference evidence="1" key="3">
    <citation type="submission" date="2025-09" db="UniProtKB">
        <authorList>
            <consortium name="Ensembl"/>
        </authorList>
    </citation>
    <scope>IDENTIFICATION</scope>
</reference>
<reference evidence="1" key="1">
    <citation type="submission" date="2020-11" db="EMBL/GenBank/DDBJ databases">
        <authorList>
            <person name="Davenport K.M."/>
            <person name="Bickhart D.M."/>
            <person name="Smith T.P.L."/>
            <person name="Murdoch B.M."/>
            <person name="Rosen B.D."/>
        </authorList>
    </citation>
    <scope>NUCLEOTIDE SEQUENCE [LARGE SCALE GENOMIC DNA]</scope>
    <source>
        <strain evidence="1">OAR_USU_Benz2616</strain>
    </source>
</reference>
<organism evidence="1">
    <name type="scientific">Ovis aries</name>
    <name type="common">Sheep</name>
    <dbReference type="NCBI Taxonomy" id="9940"/>
    <lineage>
        <taxon>Eukaryota</taxon>
        <taxon>Metazoa</taxon>
        <taxon>Chordata</taxon>
        <taxon>Craniata</taxon>
        <taxon>Vertebrata</taxon>
        <taxon>Euteleostomi</taxon>
        <taxon>Mammalia</taxon>
        <taxon>Eutheria</taxon>
        <taxon>Laurasiatheria</taxon>
        <taxon>Artiodactyla</taxon>
        <taxon>Ruminantia</taxon>
        <taxon>Pecora</taxon>
        <taxon>Bovidae</taxon>
        <taxon>Caprinae</taxon>
        <taxon>Ovis</taxon>
    </lineage>
</organism>
<proteinExistence type="predicted"/>
<sequence>QQPRGGNCFLCSGLPTSVLGDVSAPAPHGLPSASLTDPVLQALLQGSRLLTLGAPESTLLYKVFTGINVSVLSFIIISGFIKGDLHNWKLTEQDYTLNTSESIGTSRLGPLGSGGFAPFGFDGILQGAALCFYMFIGFDAIV</sequence>
<protein>
    <submittedName>
        <fullName evidence="1">Uncharacterized protein</fullName>
    </submittedName>
</protein>
<gene>
    <name evidence="1" type="primary">LOC101112843</name>
</gene>
<dbReference type="Ensembl" id="ENSOART00020048095.1">
    <property type="protein sequence ID" value="ENSOARP00020039647.1"/>
    <property type="gene ID" value="ENSOARG00020036253.1"/>
</dbReference>
<name>A0AC11D4K9_SHEEP</name>
<accession>A0AC11D4K9</accession>